<organism evidence="1 2">
    <name type="scientific">Bursaphelenchus okinawaensis</name>
    <dbReference type="NCBI Taxonomy" id="465554"/>
    <lineage>
        <taxon>Eukaryota</taxon>
        <taxon>Metazoa</taxon>
        <taxon>Ecdysozoa</taxon>
        <taxon>Nematoda</taxon>
        <taxon>Chromadorea</taxon>
        <taxon>Rhabditida</taxon>
        <taxon>Tylenchina</taxon>
        <taxon>Tylenchomorpha</taxon>
        <taxon>Aphelenchoidea</taxon>
        <taxon>Aphelenchoididae</taxon>
        <taxon>Bursaphelenchus</taxon>
    </lineage>
</organism>
<name>A0A811KAH1_9BILA</name>
<reference evidence="1" key="1">
    <citation type="submission" date="2020-09" db="EMBL/GenBank/DDBJ databases">
        <authorList>
            <person name="Kikuchi T."/>
        </authorList>
    </citation>
    <scope>NUCLEOTIDE SEQUENCE</scope>
    <source>
        <strain evidence="1">SH1</strain>
    </source>
</reference>
<accession>A0A811KAH1</accession>
<dbReference type="EMBL" id="CAJFDH010000002">
    <property type="protein sequence ID" value="CAD5212753.1"/>
    <property type="molecule type" value="Genomic_DNA"/>
</dbReference>
<comment type="caution">
    <text evidence="1">The sequence shown here is derived from an EMBL/GenBank/DDBJ whole genome shotgun (WGS) entry which is preliminary data.</text>
</comment>
<keyword evidence="2" id="KW-1185">Reference proteome</keyword>
<proteinExistence type="predicted"/>
<dbReference type="EMBL" id="CAJFCW020000002">
    <property type="protein sequence ID" value="CAG9097482.1"/>
    <property type="molecule type" value="Genomic_DNA"/>
</dbReference>
<protein>
    <submittedName>
        <fullName evidence="1">Uncharacterized protein</fullName>
    </submittedName>
</protein>
<dbReference type="AlphaFoldDB" id="A0A811KAH1"/>
<evidence type="ECO:0000313" key="2">
    <source>
        <dbReference type="Proteomes" id="UP000614601"/>
    </source>
</evidence>
<sequence length="74" mass="8391">MSRPTLITPYAPQLLSFSDEFLEQNHLGECKDCDKLFFDDYEAHGRVERPKKCAKCQGVLGESTTSEVLVDSEH</sequence>
<dbReference type="Proteomes" id="UP000614601">
    <property type="component" value="Unassembled WGS sequence"/>
</dbReference>
<gene>
    <name evidence="1" type="ORF">BOKJ2_LOCUS4554</name>
</gene>
<evidence type="ECO:0000313" key="1">
    <source>
        <dbReference type="EMBL" id="CAD5212753.1"/>
    </source>
</evidence>
<dbReference type="Proteomes" id="UP000783686">
    <property type="component" value="Unassembled WGS sequence"/>
</dbReference>